<dbReference type="InterPro" id="IPR036928">
    <property type="entry name" value="AS_sf"/>
</dbReference>
<dbReference type="Gene3D" id="3.90.1300.10">
    <property type="entry name" value="Amidase signature (AS) domain"/>
    <property type="match status" value="1"/>
</dbReference>
<dbReference type="Pfam" id="PF01425">
    <property type="entry name" value="Amidase"/>
    <property type="match status" value="1"/>
</dbReference>
<evidence type="ECO:0000259" key="2">
    <source>
        <dbReference type="Pfam" id="PF26053"/>
    </source>
</evidence>
<gene>
    <name evidence="3" type="ORF">B0T16DRAFT_509560</name>
</gene>
<organism evidence="3 4">
    <name type="scientific">Cercophora newfieldiana</name>
    <dbReference type="NCBI Taxonomy" id="92897"/>
    <lineage>
        <taxon>Eukaryota</taxon>
        <taxon>Fungi</taxon>
        <taxon>Dikarya</taxon>
        <taxon>Ascomycota</taxon>
        <taxon>Pezizomycotina</taxon>
        <taxon>Sordariomycetes</taxon>
        <taxon>Sordariomycetidae</taxon>
        <taxon>Sordariales</taxon>
        <taxon>Lasiosphaeriaceae</taxon>
        <taxon>Cercophora</taxon>
    </lineage>
</organism>
<comment type="caution">
    <text evidence="3">The sequence shown here is derived from an EMBL/GenBank/DDBJ whole genome shotgun (WGS) entry which is preliminary data.</text>
</comment>
<dbReference type="SUPFAM" id="SSF75304">
    <property type="entry name" value="Amidase signature (AS) enzymes"/>
    <property type="match status" value="1"/>
</dbReference>
<feature type="domain" description="Scytalone dehydratase-like protein Arp1 N-terminal" evidence="2">
    <location>
        <begin position="25"/>
        <end position="123"/>
    </location>
</feature>
<dbReference type="Proteomes" id="UP001174936">
    <property type="component" value="Unassembled WGS sequence"/>
</dbReference>
<dbReference type="AlphaFoldDB" id="A0AA39Y4T2"/>
<sequence>MPPVRVVEVDQKFYQLGALKYTFDRNYIEQTAVLPAIVLPFVQDGQVNEATLARTVIDFSEKDDVFNRGFVGAVIVQQEGVLKTPKAAETCESISLGKDTLPLIRMATKKRDALPGGPYFLRGSELREAWRLFPDVADAFFAPLQPTPESNDGNRFSLLKVSGIFGPSLAVAVPSRLYFPKTPSKPLNGMRIVVKDNFDVKGIHTVVSNKSFLRFRPEASETAPVVSELLAKGAVLIGKVKMTSFADREYPPSDWIDYHCPFNPRGDGYLVPEGSSSGSAVAVAAYDWLDASFGTDTSASLRAPAAAQGIFGLRTSHGAISAESIIPLVPRFDVVGFMARDIGTMKLLAAELLPKTSPASATTKFPKKLIYNPDWLQCPDLPQVRDMFEGFVAKLEEFLGVSKSTYERIHGPASYDYQSKWAKEYAETFGKAPYLSPAIKNRWPYVKTITPENVAGAWEQVDAYKKWFQSKYLSADPETGSTAIMVDRWTWKLNYRDTLKETPNAGRDYGFGQEFSPSFAELPELVICIGQYEYHSEISQTIEYAPVAVSLIGAKGSDQMLLKLAEGFLNFTGIPATVLTGKTPFPAKEHRLPIDWKL</sequence>
<feature type="domain" description="Amidase" evidence="1">
    <location>
        <begin position="181"/>
        <end position="366"/>
    </location>
</feature>
<reference evidence="3" key="1">
    <citation type="submission" date="2023-06" db="EMBL/GenBank/DDBJ databases">
        <title>Genome-scale phylogeny and comparative genomics of the fungal order Sordariales.</title>
        <authorList>
            <consortium name="Lawrence Berkeley National Laboratory"/>
            <person name="Hensen N."/>
            <person name="Bonometti L."/>
            <person name="Westerberg I."/>
            <person name="Brannstrom I.O."/>
            <person name="Guillou S."/>
            <person name="Cros-Aarteil S."/>
            <person name="Calhoun S."/>
            <person name="Haridas S."/>
            <person name="Kuo A."/>
            <person name="Mondo S."/>
            <person name="Pangilinan J."/>
            <person name="Riley R."/>
            <person name="Labutti K."/>
            <person name="Andreopoulos B."/>
            <person name="Lipzen A."/>
            <person name="Chen C."/>
            <person name="Yanf M."/>
            <person name="Daum C."/>
            <person name="Ng V."/>
            <person name="Clum A."/>
            <person name="Steindorff A."/>
            <person name="Ohm R."/>
            <person name="Martin F."/>
            <person name="Silar P."/>
            <person name="Natvig D."/>
            <person name="Lalanne C."/>
            <person name="Gautier V."/>
            <person name="Ament-Velasquez S.L."/>
            <person name="Kruys A."/>
            <person name="Hutchinson M.I."/>
            <person name="Powell A.J."/>
            <person name="Barry K."/>
            <person name="Miller A.N."/>
            <person name="Grigoriev I.V."/>
            <person name="Debuchy R."/>
            <person name="Gladieux P."/>
            <person name="Thoren M.H."/>
            <person name="Johannesson H."/>
        </authorList>
    </citation>
    <scope>NUCLEOTIDE SEQUENCE</scope>
    <source>
        <strain evidence="3">SMH2532-1</strain>
    </source>
</reference>
<keyword evidence="4" id="KW-1185">Reference proteome</keyword>
<dbReference type="PANTHER" id="PTHR46310:SF7">
    <property type="entry name" value="AMIDASE 1"/>
    <property type="match status" value="1"/>
</dbReference>
<accession>A0AA39Y4T2</accession>
<dbReference type="InterPro" id="IPR058329">
    <property type="entry name" value="Arp1_N"/>
</dbReference>
<proteinExistence type="predicted"/>
<dbReference type="EMBL" id="JAULSV010000004">
    <property type="protein sequence ID" value="KAK0645729.1"/>
    <property type="molecule type" value="Genomic_DNA"/>
</dbReference>
<dbReference type="InterPro" id="IPR023631">
    <property type="entry name" value="Amidase_dom"/>
</dbReference>
<name>A0AA39Y4T2_9PEZI</name>
<protein>
    <submittedName>
        <fullName evidence="3">Amidase signature domain-containing protein</fullName>
    </submittedName>
</protein>
<dbReference type="PANTHER" id="PTHR46310">
    <property type="entry name" value="AMIDASE 1"/>
    <property type="match status" value="1"/>
</dbReference>
<dbReference type="Pfam" id="PF26053">
    <property type="entry name" value="DUF8016"/>
    <property type="match status" value="1"/>
</dbReference>
<evidence type="ECO:0000313" key="3">
    <source>
        <dbReference type="EMBL" id="KAK0645729.1"/>
    </source>
</evidence>
<evidence type="ECO:0000313" key="4">
    <source>
        <dbReference type="Proteomes" id="UP001174936"/>
    </source>
</evidence>
<evidence type="ECO:0000259" key="1">
    <source>
        <dbReference type="Pfam" id="PF01425"/>
    </source>
</evidence>